<dbReference type="EMBL" id="FOUP01000006">
    <property type="protein sequence ID" value="SFN68175.1"/>
    <property type="molecule type" value="Genomic_DNA"/>
</dbReference>
<name>A0A1I5B0D0_9PSEU</name>
<sequence length="129" mass="14570">MPTLLAAWMVDQAVSGSFLAVLVHDLLPIVALTGGVMAAIWIVCTLLVISAYLIGALIVFDLRARVRACARHLRRRQGAEFTQFITVDADDTHTKVVNLDRYRRRRQRRRSADARTDDTFRCRCDDDPA</sequence>
<feature type="transmembrane region" description="Helical" evidence="1">
    <location>
        <begin position="39"/>
        <end position="62"/>
    </location>
</feature>
<evidence type="ECO:0000313" key="4">
    <source>
        <dbReference type="Proteomes" id="UP000199398"/>
    </source>
</evidence>
<keyword evidence="5" id="KW-1185">Reference proteome</keyword>
<dbReference type="Proteomes" id="UP000270697">
    <property type="component" value="Unassembled WGS sequence"/>
</dbReference>
<protein>
    <submittedName>
        <fullName evidence="3">Uncharacterized protein</fullName>
    </submittedName>
</protein>
<keyword evidence="1" id="KW-0472">Membrane</keyword>
<organism evidence="3 4">
    <name type="scientific">Saccharopolyspora antimicrobica</name>
    <dbReference type="NCBI Taxonomy" id="455193"/>
    <lineage>
        <taxon>Bacteria</taxon>
        <taxon>Bacillati</taxon>
        <taxon>Actinomycetota</taxon>
        <taxon>Actinomycetes</taxon>
        <taxon>Pseudonocardiales</taxon>
        <taxon>Pseudonocardiaceae</taxon>
        <taxon>Saccharopolyspora</taxon>
    </lineage>
</organism>
<dbReference type="Proteomes" id="UP000199398">
    <property type="component" value="Unassembled WGS sequence"/>
</dbReference>
<proteinExistence type="predicted"/>
<reference evidence="2 5" key="2">
    <citation type="submission" date="2018-10" db="EMBL/GenBank/DDBJ databases">
        <title>Sequencing the genomes of 1000 actinobacteria strains.</title>
        <authorList>
            <person name="Klenk H.-P."/>
        </authorList>
    </citation>
    <scope>NUCLEOTIDE SEQUENCE [LARGE SCALE GENOMIC DNA]</scope>
    <source>
        <strain evidence="2 5">DSM 45119</strain>
    </source>
</reference>
<dbReference type="STRING" id="455193.SAMN05421805_10669"/>
<dbReference type="RefSeq" id="WP_143121663.1">
    <property type="nucleotide sequence ID" value="NZ_FOUP01000006.1"/>
</dbReference>
<evidence type="ECO:0000313" key="5">
    <source>
        <dbReference type="Proteomes" id="UP000270697"/>
    </source>
</evidence>
<evidence type="ECO:0000313" key="2">
    <source>
        <dbReference type="EMBL" id="RKT86428.1"/>
    </source>
</evidence>
<dbReference type="AlphaFoldDB" id="A0A1I5B0D0"/>
<dbReference type="EMBL" id="RBXX01000002">
    <property type="protein sequence ID" value="RKT86428.1"/>
    <property type="molecule type" value="Genomic_DNA"/>
</dbReference>
<evidence type="ECO:0000313" key="3">
    <source>
        <dbReference type="EMBL" id="SFN68175.1"/>
    </source>
</evidence>
<keyword evidence="1" id="KW-0812">Transmembrane</keyword>
<reference evidence="3 4" key="1">
    <citation type="submission" date="2016-10" db="EMBL/GenBank/DDBJ databases">
        <authorList>
            <person name="de Groot N.N."/>
        </authorList>
    </citation>
    <scope>NUCLEOTIDE SEQUENCE [LARGE SCALE GENOMIC DNA]</scope>
    <source>
        <strain evidence="3 4">CPCC 201259</strain>
    </source>
</reference>
<keyword evidence="1" id="KW-1133">Transmembrane helix</keyword>
<accession>A0A1I5B0D0</accession>
<evidence type="ECO:0000256" key="1">
    <source>
        <dbReference type="SAM" id="Phobius"/>
    </source>
</evidence>
<gene>
    <name evidence="2" type="ORF">ATL45_4796</name>
    <name evidence="3" type="ORF">SAMN05421805_10669</name>
</gene>